<evidence type="ECO:0000256" key="5">
    <source>
        <dbReference type="ARBA" id="ARBA00022573"/>
    </source>
</evidence>
<dbReference type="GO" id="GO:0009236">
    <property type="term" value="P:cobalamin biosynthetic process"/>
    <property type="evidence" value="ECO:0007669"/>
    <property type="project" value="UniProtKB-UniRule"/>
</dbReference>
<comment type="caution">
    <text evidence="10">The sequence shown here is derived from an EMBL/GenBank/DDBJ whole genome shotgun (WGS) entry which is preliminary data.</text>
</comment>
<keyword evidence="5 9" id="KW-0169">Cobalamin biosynthesis</keyword>
<dbReference type="eggNOG" id="COG1270">
    <property type="taxonomic scope" value="Bacteria"/>
</dbReference>
<gene>
    <name evidence="9" type="primary">cobD</name>
    <name evidence="10" type="ORF">OSCT_2409</name>
</gene>
<reference evidence="10 11" key="1">
    <citation type="journal article" date="2011" name="J. Bacteriol.">
        <title>Draft genome sequence of the anoxygenic filamentous phototrophic bacterium Oscillochloris trichoides subsp. DG-6.</title>
        <authorList>
            <person name="Kuznetsov B.B."/>
            <person name="Ivanovsky R.N."/>
            <person name="Keppen O.I."/>
            <person name="Sukhacheva M.V."/>
            <person name="Bumazhkin B.K."/>
            <person name="Patutina E.O."/>
            <person name="Beletsky A.V."/>
            <person name="Mardanov A.V."/>
            <person name="Baslerov R.V."/>
            <person name="Panteleeva A.N."/>
            <person name="Kolganova T.V."/>
            <person name="Ravin N.V."/>
            <person name="Skryabin K.G."/>
        </authorList>
    </citation>
    <scope>NUCLEOTIDE SEQUENCE [LARGE SCALE GENOMIC DNA]</scope>
    <source>
        <strain evidence="10 11">DG-6</strain>
    </source>
</reference>
<evidence type="ECO:0000256" key="9">
    <source>
        <dbReference type="HAMAP-Rule" id="MF_00024"/>
    </source>
</evidence>
<dbReference type="HAMAP" id="MF_00024">
    <property type="entry name" value="CobD_CbiB"/>
    <property type="match status" value="1"/>
</dbReference>
<evidence type="ECO:0000256" key="8">
    <source>
        <dbReference type="ARBA" id="ARBA00023136"/>
    </source>
</evidence>
<evidence type="ECO:0000256" key="7">
    <source>
        <dbReference type="ARBA" id="ARBA00022989"/>
    </source>
</evidence>
<comment type="pathway">
    <text evidence="2 9">Cofactor biosynthesis; adenosylcobalamin biosynthesis.</text>
</comment>
<proteinExistence type="inferred from homology"/>
<dbReference type="PANTHER" id="PTHR34308">
    <property type="entry name" value="COBALAMIN BIOSYNTHESIS PROTEIN CBIB"/>
    <property type="match status" value="1"/>
</dbReference>
<dbReference type="Pfam" id="PF03186">
    <property type="entry name" value="CobD_Cbib"/>
    <property type="match status" value="1"/>
</dbReference>
<dbReference type="InterPro" id="IPR004485">
    <property type="entry name" value="Cobalamin_biosynth_CobD/CbiB"/>
</dbReference>
<dbReference type="GO" id="GO:0005886">
    <property type="term" value="C:plasma membrane"/>
    <property type="evidence" value="ECO:0007669"/>
    <property type="project" value="UniProtKB-SubCell"/>
</dbReference>
<dbReference type="GO" id="GO:0015420">
    <property type="term" value="F:ABC-type vitamin B12 transporter activity"/>
    <property type="evidence" value="ECO:0007669"/>
    <property type="project" value="UniProtKB-UniRule"/>
</dbReference>
<evidence type="ECO:0000256" key="4">
    <source>
        <dbReference type="ARBA" id="ARBA00022475"/>
    </source>
</evidence>
<dbReference type="HOGENOM" id="CLU_054212_0_2_0"/>
<dbReference type="GO" id="GO:0048472">
    <property type="term" value="F:threonine-phosphate decarboxylase activity"/>
    <property type="evidence" value="ECO:0007669"/>
    <property type="project" value="InterPro"/>
</dbReference>
<comment type="function">
    <text evidence="9">Converts cobyric acid to cobinamide by the addition of aminopropanol on the F carboxylic group.</text>
</comment>
<comment type="similarity">
    <text evidence="3 9">Belongs to the CobD/CbiB family.</text>
</comment>
<name>E1IGF8_9CHLR</name>
<comment type="subcellular location">
    <subcellularLocation>
        <location evidence="1 9">Cell membrane</location>
        <topology evidence="1 9">Multi-pass membrane protein</topology>
    </subcellularLocation>
</comment>
<keyword evidence="6 9" id="KW-0812">Transmembrane</keyword>
<keyword evidence="8 9" id="KW-0472">Membrane</keyword>
<dbReference type="EMBL" id="ADVR01000106">
    <property type="protein sequence ID" value="EFO79724.1"/>
    <property type="molecule type" value="Genomic_DNA"/>
</dbReference>
<evidence type="ECO:0000313" key="10">
    <source>
        <dbReference type="EMBL" id="EFO79724.1"/>
    </source>
</evidence>
<evidence type="ECO:0000256" key="1">
    <source>
        <dbReference type="ARBA" id="ARBA00004651"/>
    </source>
</evidence>
<evidence type="ECO:0000256" key="2">
    <source>
        <dbReference type="ARBA" id="ARBA00004953"/>
    </source>
</evidence>
<organism evidence="10 11">
    <name type="scientific">Oscillochloris trichoides DG-6</name>
    <dbReference type="NCBI Taxonomy" id="765420"/>
    <lineage>
        <taxon>Bacteria</taxon>
        <taxon>Bacillati</taxon>
        <taxon>Chloroflexota</taxon>
        <taxon>Chloroflexia</taxon>
        <taxon>Chloroflexales</taxon>
        <taxon>Chloroflexineae</taxon>
        <taxon>Oscillochloridaceae</taxon>
        <taxon>Oscillochloris</taxon>
    </lineage>
</organism>
<evidence type="ECO:0000313" key="11">
    <source>
        <dbReference type="Proteomes" id="UP000054010"/>
    </source>
</evidence>
<evidence type="ECO:0000256" key="3">
    <source>
        <dbReference type="ARBA" id="ARBA00006263"/>
    </source>
</evidence>
<keyword evidence="7 9" id="KW-1133">Transmembrane helix</keyword>
<dbReference type="AlphaFoldDB" id="E1IGF8"/>
<dbReference type="Proteomes" id="UP000054010">
    <property type="component" value="Unassembled WGS sequence"/>
</dbReference>
<accession>E1IGF8</accession>
<keyword evidence="11" id="KW-1185">Reference proteome</keyword>
<dbReference type="NCBIfam" id="TIGR00380">
    <property type="entry name" value="cobal_cbiB"/>
    <property type="match status" value="1"/>
</dbReference>
<dbReference type="PANTHER" id="PTHR34308:SF1">
    <property type="entry name" value="COBALAMIN BIOSYNTHESIS PROTEIN CBIB"/>
    <property type="match status" value="1"/>
</dbReference>
<protein>
    <recommendedName>
        <fullName evidence="9">Cobalamin biosynthesis protein CobD</fullName>
    </recommendedName>
</protein>
<dbReference type="STRING" id="765420.OSCT_2409"/>
<evidence type="ECO:0000256" key="6">
    <source>
        <dbReference type="ARBA" id="ARBA00022692"/>
    </source>
</evidence>
<keyword evidence="4 9" id="KW-1003">Cell membrane</keyword>
<sequence>MSIEDRSKALLLALGTDLLLGDPPNQWHPVVLLGNWMRLGERLAPQGARARLGWGAIWVGAGASGMAALARHIPTHPLLQAGLASTLLAYRGLDRAVGAVQAALAAGDLEEARRLLSWHLVSRDTSNLTAEEVAGAAIESLAENLSDSLVAPALAYLAGGLGGLVAYRLSNTADAMWGYRNERYEYLGKAAARLDDLFNVAPARLTALLIGLAAQVAYGRGRAAMQVAWRDHGRTASPNAGWPMAAMAGALDTILTKRDVYVLGDGARVADAALIGEARVVARVAVGIFGLGVGVQLCFS</sequence>
<dbReference type="OrthoDB" id="9811967at2"/>
<dbReference type="UniPathway" id="UPA00148"/>